<comment type="caution">
    <text evidence="3">The sequence shown here is derived from an EMBL/GenBank/DDBJ whole genome shotgun (WGS) entry which is preliminary data.</text>
</comment>
<name>A0A935PY13_9PROT</name>
<keyword evidence="2" id="KW-0732">Signal</keyword>
<dbReference type="AlphaFoldDB" id="A0A935PY13"/>
<evidence type="ECO:0000256" key="1">
    <source>
        <dbReference type="SAM" id="MobiDB-lite"/>
    </source>
</evidence>
<evidence type="ECO:0000256" key="2">
    <source>
        <dbReference type="SAM" id="SignalP"/>
    </source>
</evidence>
<accession>A0A935PY13</accession>
<feature type="region of interest" description="Disordered" evidence="1">
    <location>
        <begin position="196"/>
        <end position="219"/>
    </location>
</feature>
<dbReference type="EMBL" id="JADJMH010000002">
    <property type="protein sequence ID" value="MBK7674011.1"/>
    <property type="molecule type" value="Genomic_DNA"/>
</dbReference>
<gene>
    <name evidence="3" type="ORF">IPJ27_04160</name>
</gene>
<feature type="compositionally biased region" description="Basic and acidic residues" evidence="1">
    <location>
        <begin position="209"/>
        <end position="219"/>
    </location>
</feature>
<proteinExistence type="predicted"/>
<sequence>MRWLTLCFFLSAATAAIAETAATVTVCYDYGCLVEEEVNYAAAQLAEVRALLGAAGSAAEERDRLSQAVGWLLGWAGQQTPIVADRGGNVADSGVYGRMDCIDHATTTTRLLRLLENRGWLQFHRVLEPVRRIRYLVAVHFSAQIEEFAPAANEPQRIAAEPDNAGEPARFVVDSWFRDNGQPAVVLPLANWLDGEGEEETERVAVVARRPDDGQPIER</sequence>
<dbReference type="Proteomes" id="UP000697998">
    <property type="component" value="Unassembled WGS sequence"/>
</dbReference>
<reference evidence="3 4" key="1">
    <citation type="submission" date="2020-10" db="EMBL/GenBank/DDBJ databases">
        <title>Connecting structure to function with the recovery of over 1000 high-quality activated sludge metagenome-assembled genomes encoding full-length rRNA genes using long-read sequencing.</title>
        <authorList>
            <person name="Singleton C.M."/>
            <person name="Petriglieri F."/>
            <person name="Kristensen J.M."/>
            <person name="Kirkegaard R.H."/>
            <person name="Michaelsen T.Y."/>
            <person name="Andersen M.H."/>
            <person name="Karst S.M."/>
            <person name="Dueholm M.S."/>
            <person name="Nielsen P.H."/>
            <person name="Albertsen M."/>
        </authorList>
    </citation>
    <scope>NUCLEOTIDE SEQUENCE [LARGE SCALE GENOMIC DNA]</scope>
    <source>
        <strain evidence="3">EsbW_18-Q3-R4-48_BATAC.285</strain>
    </source>
</reference>
<feature type="chain" id="PRO_5037298690" evidence="2">
    <location>
        <begin position="19"/>
        <end position="219"/>
    </location>
</feature>
<evidence type="ECO:0000313" key="4">
    <source>
        <dbReference type="Proteomes" id="UP000697998"/>
    </source>
</evidence>
<feature type="signal peptide" evidence="2">
    <location>
        <begin position="1"/>
        <end position="18"/>
    </location>
</feature>
<evidence type="ECO:0000313" key="3">
    <source>
        <dbReference type="EMBL" id="MBK7674011.1"/>
    </source>
</evidence>
<organism evidence="3 4">
    <name type="scientific">Candidatus Accumulibacter proximus</name>
    <dbReference type="NCBI Taxonomy" id="2954385"/>
    <lineage>
        <taxon>Bacteria</taxon>
        <taxon>Pseudomonadati</taxon>
        <taxon>Pseudomonadota</taxon>
        <taxon>Betaproteobacteria</taxon>
        <taxon>Candidatus Accumulibacter</taxon>
    </lineage>
</organism>
<protein>
    <submittedName>
        <fullName evidence="3">Uncharacterized protein</fullName>
    </submittedName>
</protein>